<reference evidence="1 2" key="1">
    <citation type="submission" date="2015-09" db="EMBL/GenBank/DDBJ databases">
        <authorList>
            <consortium name="Pathogen Informatics"/>
        </authorList>
    </citation>
    <scope>NUCLEOTIDE SEQUENCE [LARGE SCALE GENOMIC DNA]</scope>
    <source>
        <strain evidence="1 2">2789STDY5608854</strain>
    </source>
</reference>
<accession>A0A174QW76</accession>
<evidence type="ECO:0000313" key="1">
    <source>
        <dbReference type="EMBL" id="CUP76016.1"/>
    </source>
</evidence>
<organism evidence="1 2">
    <name type="scientific">Flavonifractor plautii</name>
    <name type="common">Fusobacterium plautii</name>
    <dbReference type="NCBI Taxonomy" id="292800"/>
    <lineage>
        <taxon>Bacteria</taxon>
        <taxon>Bacillati</taxon>
        <taxon>Bacillota</taxon>
        <taxon>Clostridia</taxon>
        <taxon>Eubacteriales</taxon>
        <taxon>Oscillospiraceae</taxon>
        <taxon>Flavonifractor</taxon>
    </lineage>
</organism>
<proteinExistence type="predicted"/>
<dbReference type="Proteomes" id="UP000095746">
    <property type="component" value="Unassembled WGS sequence"/>
</dbReference>
<name>A0A174QW76_FLAPL</name>
<gene>
    <name evidence="1" type="ORF">ERS852411_03554</name>
</gene>
<sequence length="135" mass="15218">MFWVRVPVLSEQMTETEPRLSTALRSFIIAFWRAIFWVPMANTMVTMEDRASGIAATARATANMRESKMPMPVRKMDRANTTAQMAMMTMASLAEKLSRLCCRGVLRCWVWFIRAAILPSSVSMPVPVTSTVARP</sequence>
<dbReference type="EMBL" id="CYZT01000485">
    <property type="protein sequence ID" value="CUP76016.1"/>
    <property type="molecule type" value="Genomic_DNA"/>
</dbReference>
<dbReference type="AlphaFoldDB" id="A0A174QW76"/>
<evidence type="ECO:0000313" key="2">
    <source>
        <dbReference type="Proteomes" id="UP000095746"/>
    </source>
</evidence>
<protein>
    <submittedName>
        <fullName evidence="1">Uncharacterized protein</fullName>
    </submittedName>
</protein>